<sequence length="78" mass="8727">MCMLTVSGAQNGQCARLTIVYVQVIFLFLFFWVESMIVMLVLANGLLIFSLCKGAKCVCKVLLLRQSYNCKRLCRVGG</sequence>
<protein>
    <submittedName>
        <fullName evidence="2">Uncharacterized protein</fullName>
    </submittedName>
</protein>
<keyword evidence="1" id="KW-0812">Transmembrane</keyword>
<keyword evidence="1" id="KW-1133">Transmembrane helix</keyword>
<dbReference type="AlphaFoldDB" id="A0A2P2M492"/>
<organism evidence="2">
    <name type="scientific">Rhizophora mucronata</name>
    <name type="common">Asiatic mangrove</name>
    <dbReference type="NCBI Taxonomy" id="61149"/>
    <lineage>
        <taxon>Eukaryota</taxon>
        <taxon>Viridiplantae</taxon>
        <taxon>Streptophyta</taxon>
        <taxon>Embryophyta</taxon>
        <taxon>Tracheophyta</taxon>
        <taxon>Spermatophyta</taxon>
        <taxon>Magnoliopsida</taxon>
        <taxon>eudicotyledons</taxon>
        <taxon>Gunneridae</taxon>
        <taxon>Pentapetalae</taxon>
        <taxon>rosids</taxon>
        <taxon>fabids</taxon>
        <taxon>Malpighiales</taxon>
        <taxon>Rhizophoraceae</taxon>
        <taxon>Rhizophora</taxon>
    </lineage>
</organism>
<evidence type="ECO:0000313" key="2">
    <source>
        <dbReference type="EMBL" id="MBX25039.1"/>
    </source>
</evidence>
<keyword evidence="1" id="KW-0472">Membrane</keyword>
<reference evidence="2" key="1">
    <citation type="submission" date="2018-02" db="EMBL/GenBank/DDBJ databases">
        <title>Rhizophora mucronata_Transcriptome.</title>
        <authorList>
            <person name="Meera S.P."/>
            <person name="Sreeshan A."/>
            <person name="Augustine A."/>
        </authorList>
    </citation>
    <scope>NUCLEOTIDE SEQUENCE</scope>
    <source>
        <tissue evidence="2">Leaf</tissue>
    </source>
</reference>
<evidence type="ECO:0000256" key="1">
    <source>
        <dbReference type="SAM" id="Phobius"/>
    </source>
</evidence>
<dbReference type="EMBL" id="GGEC01044555">
    <property type="protein sequence ID" value="MBX25039.1"/>
    <property type="molecule type" value="Transcribed_RNA"/>
</dbReference>
<proteinExistence type="predicted"/>
<name>A0A2P2M492_RHIMU</name>
<feature type="transmembrane region" description="Helical" evidence="1">
    <location>
        <begin position="20"/>
        <end position="43"/>
    </location>
</feature>
<accession>A0A2P2M492</accession>